<dbReference type="EMBL" id="QKYT01000512">
    <property type="protein sequence ID" value="RIA84183.1"/>
    <property type="molecule type" value="Genomic_DNA"/>
</dbReference>
<protein>
    <submittedName>
        <fullName evidence="1">Uncharacterized protein</fullName>
    </submittedName>
</protein>
<dbReference type="STRING" id="658196.A0A397SD27"/>
<sequence length="137" mass="15578">MDETQRIYESMEKADVSMKNTGTADEFWDTIKVCLQGTNLSVIMFAAYGYGAKSAGLLTPLHIPPENSMGLINIRFTNKELEEYVKDYCIRNFGLSSDDYIISQFALHIYHATAGHVGFVHHILQHTKDEMQSKIRN</sequence>
<comment type="caution">
    <text evidence="1">The sequence shown here is derived from an EMBL/GenBank/DDBJ whole genome shotgun (WGS) entry which is preliminary data.</text>
</comment>
<accession>A0A397SD27</accession>
<dbReference type="Proteomes" id="UP000265703">
    <property type="component" value="Unassembled WGS sequence"/>
</dbReference>
<gene>
    <name evidence="1" type="ORF">C1645_742522</name>
</gene>
<dbReference type="AlphaFoldDB" id="A0A397SD27"/>
<dbReference type="OrthoDB" id="2377646at2759"/>
<name>A0A397SD27_9GLOM</name>
<proteinExistence type="predicted"/>
<organism evidence="1 2">
    <name type="scientific">Glomus cerebriforme</name>
    <dbReference type="NCBI Taxonomy" id="658196"/>
    <lineage>
        <taxon>Eukaryota</taxon>
        <taxon>Fungi</taxon>
        <taxon>Fungi incertae sedis</taxon>
        <taxon>Mucoromycota</taxon>
        <taxon>Glomeromycotina</taxon>
        <taxon>Glomeromycetes</taxon>
        <taxon>Glomerales</taxon>
        <taxon>Glomeraceae</taxon>
        <taxon>Glomus</taxon>
    </lineage>
</organism>
<reference evidence="1 2" key="1">
    <citation type="submission" date="2018-06" db="EMBL/GenBank/DDBJ databases">
        <title>Comparative genomics reveals the genomic features of Rhizophagus irregularis, R. cerebriforme, R. diaphanum and Gigaspora rosea, and their symbiotic lifestyle signature.</title>
        <authorList>
            <person name="Morin E."/>
            <person name="San Clemente H."/>
            <person name="Chen E.C.H."/>
            <person name="De La Providencia I."/>
            <person name="Hainaut M."/>
            <person name="Kuo A."/>
            <person name="Kohler A."/>
            <person name="Murat C."/>
            <person name="Tang N."/>
            <person name="Roy S."/>
            <person name="Loubradou J."/>
            <person name="Henrissat B."/>
            <person name="Grigoriev I.V."/>
            <person name="Corradi N."/>
            <person name="Roux C."/>
            <person name="Martin F.M."/>
        </authorList>
    </citation>
    <scope>NUCLEOTIDE SEQUENCE [LARGE SCALE GENOMIC DNA]</scope>
    <source>
        <strain evidence="1 2">DAOM 227022</strain>
    </source>
</reference>
<evidence type="ECO:0000313" key="2">
    <source>
        <dbReference type="Proteomes" id="UP000265703"/>
    </source>
</evidence>
<evidence type="ECO:0000313" key="1">
    <source>
        <dbReference type="EMBL" id="RIA84183.1"/>
    </source>
</evidence>
<keyword evidence="2" id="KW-1185">Reference proteome</keyword>